<evidence type="ECO:0000256" key="2">
    <source>
        <dbReference type="ARBA" id="ARBA00023134"/>
    </source>
</evidence>
<dbReference type="STRING" id="1121321.SAMN04488530_103132"/>
<dbReference type="Gene3D" id="3.40.50.300">
    <property type="entry name" value="P-loop containing nucleotide triphosphate hydrolases"/>
    <property type="match status" value="1"/>
</dbReference>
<dbReference type="Gene3D" id="3.40.50.11410">
    <property type="match status" value="1"/>
</dbReference>
<keyword evidence="7" id="KW-1185">Reference proteome</keyword>
<dbReference type="SUPFAM" id="SSF52540">
    <property type="entry name" value="P-loop containing nucleoside triphosphate hydrolases"/>
    <property type="match status" value="1"/>
</dbReference>
<dbReference type="AlphaFoldDB" id="A0A1M5KVJ1"/>
<dbReference type="PANTHER" id="PTHR42714">
    <property type="entry name" value="TRNA MODIFICATION GTPASE GTPBP3"/>
    <property type="match status" value="1"/>
</dbReference>
<dbReference type="InterPro" id="IPR040644">
    <property type="entry name" value="HydF_tetramer"/>
</dbReference>
<evidence type="ECO:0000259" key="5">
    <source>
        <dbReference type="Pfam" id="PF18133"/>
    </source>
</evidence>
<evidence type="ECO:0000256" key="1">
    <source>
        <dbReference type="ARBA" id="ARBA00022741"/>
    </source>
</evidence>
<accession>A0A1M5KVJ1</accession>
<reference evidence="7" key="1">
    <citation type="submission" date="2016-11" db="EMBL/GenBank/DDBJ databases">
        <authorList>
            <person name="Varghese N."/>
            <person name="Submissions S."/>
        </authorList>
    </citation>
    <scope>NUCLEOTIDE SEQUENCE [LARGE SCALE GENOMIC DNA]</scope>
    <source>
        <strain evidence="7">DSM 2635</strain>
    </source>
</reference>
<dbReference type="EMBL" id="FQWX01000003">
    <property type="protein sequence ID" value="SHG56746.1"/>
    <property type="molecule type" value="Genomic_DNA"/>
</dbReference>
<dbReference type="InterPro" id="IPR006073">
    <property type="entry name" value="GTP-bd"/>
</dbReference>
<dbReference type="GO" id="GO:0005525">
    <property type="term" value="F:GTP binding"/>
    <property type="evidence" value="ECO:0007669"/>
    <property type="project" value="UniProtKB-KW"/>
</dbReference>
<evidence type="ECO:0000313" key="6">
    <source>
        <dbReference type="EMBL" id="SHG56746.1"/>
    </source>
</evidence>
<feature type="domain" description="Hydrogen maturase F tetramerization" evidence="5">
    <location>
        <begin position="277"/>
        <end position="392"/>
    </location>
</feature>
<keyword evidence="1" id="KW-0547">Nucleotide-binding</keyword>
<dbReference type="Pfam" id="PF01926">
    <property type="entry name" value="MMR_HSR1"/>
    <property type="match status" value="1"/>
</dbReference>
<dbReference type="Gene3D" id="3.40.50.11420">
    <property type="match status" value="1"/>
</dbReference>
<dbReference type="InterPro" id="IPR041606">
    <property type="entry name" value="HydF_dimer"/>
</dbReference>
<feature type="domain" description="Hydrogen maturase F dimerization" evidence="4">
    <location>
        <begin position="174"/>
        <end position="272"/>
    </location>
</feature>
<evidence type="ECO:0000313" key="7">
    <source>
        <dbReference type="Proteomes" id="UP000243255"/>
    </source>
</evidence>
<evidence type="ECO:0000259" key="4">
    <source>
        <dbReference type="Pfam" id="PF18128"/>
    </source>
</evidence>
<protein>
    <submittedName>
        <fullName evidence="6">[FeFe] hydrogenase H-cluster maturation GTPase HydF</fullName>
    </submittedName>
</protein>
<keyword evidence="2" id="KW-0342">GTP-binding</keyword>
<gene>
    <name evidence="6" type="ORF">SAMN04488530_103132</name>
</gene>
<dbReference type="InterPro" id="IPR023873">
    <property type="entry name" value="FeFe-hyd_GTPase_HydF"/>
</dbReference>
<sequence length="399" mass="44042">MSNNLNQTPNSDRVHISFFGKTNAGKSSLINVLTSQEVSIVSPIKGTTTDPVKKAMELLPLGPVIIIDTPGIDDKGLVGDLRVKKAKQVLGKTDIAVLVVDSSEGYTDIDDDLVKLFKEKSIPHLVVYNKSDLKTIDNLNDNEIAVSATLNLNINKLKDKIILLAKAEKNNNKIIGDKLSKSDIVVLVTPIDLSAPKGRMILPQVQTIRDIIDSNSICVVTQPEQLNDVLLSLKEDPKMVITDSQVFSKVKDIVPETVLLTSFSIIFARYKGILNTVASGAKNIEKLNDGDTVLICEGCSHHRQCDDIGRVKLPNWIKKHTGKNLKFEFTSGGDFKDDLEKYSLIVHCGGCMLNEREVIHRQNCAIDQNIPFTNYGIIIAYMNGILKRSLKILTDINDK</sequence>
<organism evidence="6 7">
    <name type="scientific">Asaccharospora irregularis DSM 2635</name>
    <dbReference type="NCBI Taxonomy" id="1121321"/>
    <lineage>
        <taxon>Bacteria</taxon>
        <taxon>Bacillati</taxon>
        <taxon>Bacillota</taxon>
        <taxon>Clostridia</taxon>
        <taxon>Peptostreptococcales</taxon>
        <taxon>Peptostreptococcaceae</taxon>
        <taxon>Asaccharospora</taxon>
    </lineage>
</organism>
<proteinExistence type="predicted"/>
<dbReference type="GO" id="GO:0030488">
    <property type="term" value="P:tRNA methylation"/>
    <property type="evidence" value="ECO:0007669"/>
    <property type="project" value="TreeGrafter"/>
</dbReference>
<dbReference type="PANTHER" id="PTHR42714:SF6">
    <property type="entry name" value="TRANSLATION INITIATION FACTOR IF-2"/>
    <property type="match status" value="1"/>
</dbReference>
<name>A0A1M5KVJ1_9FIRM</name>
<dbReference type="RefSeq" id="WP_073123960.1">
    <property type="nucleotide sequence ID" value="NZ_BAABCH010000103.1"/>
</dbReference>
<dbReference type="InterPro" id="IPR027417">
    <property type="entry name" value="P-loop_NTPase"/>
</dbReference>
<dbReference type="GO" id="GO:0002098">
    <property type="term" value="P:tRNA wobble uridine modification"/>
    <property type="evidence" value="ECO:0007669"/>
    <property type="project" value="TreeGrafter"/>
</dbReference>
<dbReference type="Pfam" id="PF18128">
    <property type="entry name" value="HydF_dimer"/>
    <property type="match status" value="1"/>
</dbReference>
<dbReference type="NCBIfam" id="TIGR00231">
    <property type="entry name" value="small_GTP"/>
    <property type="match status" value="1"/>
</dbReference>
<dbReference type="Pfam" id="PF18133">
    <property type="entry name" value="HydF_tetramer"/>
    <property type="match status" value="1"/>
</dbReference>
<evidence type="ECO:0000259" key="3">
    <source>
        <dbReference type="Pfam" id="PF01926"/>
    </source>
</evidence>
<dbReference type="InterPro" id="IPR005225">
    <property type="entry name" value="Small_GTP-bd"/>
</dbReference>
<feature type="domain" description="G" evidence="3">
    <location>
        <begin position="16"/>
        <end position="130"/>
    </location>
</feature>
<dbReference type="GO" id="GO:0005737">
    <property type="term" value="C:cytoplasm"/>
    <property type="evidence" value="ECO:0007669"/>
    <property type="project" value="TreeGrafter"/>
</dbReference>
<dbReference type="OrthoDB" id="9811338at2"/>
<dbReference type="CDD" id="cd00880">
    <property type="entry name" value="Era_like"/>
    <property type="match status" value="1"/>
</dbReference>
<dbReference type="NCBIfam" id="TIGR03918">
    <property type="entry name" value="GTP_HydF"/>
    <property type="match status" value="1"/>
</dbReference>
<dbReference type="Proteomes" id="UP000243255">
    <property type="component" value="Unassembled WGS sequence"/>
</dbReference>